<organism evidence="1 2">
    <name type="scientific">Xylanibacillus composti</name>
    <dbReference type="NCBI Taxonomy" id="1572762"/>
    <lineage>
        <taxon>Bacteria</taxon>
        <taxon>Bacillati</taxon>
        <taxon>Bacillota</taxon>
        <taxon>Bacilli</taxon>
        <taxon>Bacillales</taxon>
        <taxon>Paenibacillaceae</taxon>
        <taxon>Xylanibacillus</taxon>
    </lineage>
</organism>
<evidence type="ECO:0000313" key="1">
    <source>
        <dbReference type="EMBL" id="GIQ68067.1"/>
    </source>
</evidence>
<proteinExistence type="predicted"/>
<comment type="caution">
    <text evidence="1">The sequence shown here is derived from an EMBL/GenBank/DDBJ whole genome shotgun (WGS) entry which is preliminary data.</text>
</comment>
<dbReference type="EMBL" id="BOVK01000012">
    <property type="protein sequence ID" value="GIQ68067.1"/>
    <property type="molecule type" value="Genomic_DNA"/>
</dbReference>
<gene>
    <name evidence="1" type="ORF">XYCOK13_08910</name>
</gene>
<dbReference type="AlphaFoldDB" id="A0A8J4H293"/>
<name>A0A8J4H293_9BACL</name>
<protein>
    <submittedName>
        <fullName evidence="1">Uncharacterized protein</fullName>
    </submittedName>
</protein>
<sequence length="111" mass="12651">MNKSMVVSILQDLSAYRQQLPTNVCELADRLEQTVQAYSEQQFEMATDHAVAEPASEQAAQPHAPDTLVNELYTELNEYAQSIRQHAEHEELQSIVSRLRGQVSTYDRDFP</sequence>
<keyword evidence="2" id="KW-1185">Reference proteome</keyword>
<accession>A0A8J4H293</accession>
<dbReference type="Proteomes" id="UP000677918">
    <property type="component" value="Unassembled WGS sequence"/>
</dbReference>
<reference evidence="1" key="1">
    <citation type="submission" date="2021-04" db="EMBL/GenBank/DDBJ databases">
        <title>Draft genome sequence of Xylanibacillus composti strain K13.</title>
        <authorList>
            <person name="Uke A."/>
            <person name="Chhe C."/>
            <person name="Baramee S."/>
            <person name="Kosugi A."/>
        </authorList>
    </citation>
    <scope>NUCLEOTIDE SEQUENCE</scope>
    <source>
        <strain evidence="1">K13</strain>
    </source>
</reference>
<evidence type="ECO:0000313" key="2">
    <source>
        <dbReference type="Proteomes" id="UP000677918"/>
    </source>
</evidence>
<dbReference type="RefSeq" id="WP_213410687.1">
    <property type="nucleotide sequence ID" value="NZ_BOVK01000012.1"/>
</dbReference>